<accession>A0A939RUH4</accession>
<name>A0A939RUH4_9CELL</name>
<evidence type="ECO:0000313" key="3">
    <source>
        <dbReference type="Proteomes" id="UP000664209"/>
    </source>
</evidence>
<evidence type="ECO:0000313" key="2">
    <source>
        <dbReference type="EMBL" id="MBO1750653.1"/>
    </source>
</evidence>
<dbReference type="RefSeq" id="WP_208054277.1">
    <property type="nucleotide sequence ID" value="NZ_JAGEMK010000001.1"/>
</dbReference>
<gene>
    <name evidence="2" type="ORF">J4G33_02415</name>
</gene>
<feature type="compositionally biased region" description="Basic and acidic residues" evidence="1">
    <location>
        <begin position="26"/>
        <end position="44"/>
    </location>
</feature>
<evidence type="ECO:0000256" key="1">
    <source>
        <dbReference type="SAM" id="MobiDB-lite"/>
    </source>
</evidence>
<organism evidence="2 3">
    <name type="scientific">Actinotalea soli</name>
    <dbReference type="NCBI Taxonomy" id="2819234"/>
    <lineage>
        <taxon>Bacteria</taxon>
        <taxon>Bacillati</taxon>
        <taxon>Actinomycetota</taxon>
        <taxon>Actinomycetes</taxon>
        <taxon>Micrococcales</taxon>
        <taxon>Cellulomonadaceae</taxon>
        <taxon>Actinotalea</taxon>
    </lineage>
</organism>
<reference evidence="2" key="1">
    <citation type="submission" date="2021-03" db="EMBL/GenBank/DDBJ databases">
        <title>Actinotalea soli sp. nov., isolated from soil.</title>
        <authorList>
            <person name="Ping W."/>
            <person name="Zhang J."/>
        </authorList>
    </citation>
    <scope>NUCLEOTIDE SEQUENCE</scope>
    <source>
        <strain evidence="2">BY-33</strain>
    </source>
</reference>
<sequence length="44" mass="4806">MSDTLPESFDPAQPDLPTKAVDPDPVPEKDESAEHEPKRTAETS</sequence>
<dbReference type="EMBL" id="JAGEMK010000001">
    <property type="protein sequence ID" value="MBO1750653.1"/>
    <property type="molecule type" value="Genomic_DNA"/>
</dbReference>
<keyword evidence="3" id="KW-1185">Reference proteome</keyword>
<dbReference type="Proteomes" id="UP000664209">
    <property type="component" value="Unassembled WGS sequence"/>
</dbReference>
<comment type="caution">
    <text evidence="2">The sequence shown here is derived from an EMBL/GenBank/DDBJ whole genome shotgun (WGS) entry which is preliminary data.</text>
</comment>
<proteinExistence type="predicted"/>
<dbReference type="AlphaFoldDB" id="A0A939RUH4"/>
<feature type="region of interest" description="Disordered" evidence="1">
    <location>
        <begin position="1"/>
        <end position="44"/>
    </location>
</feature>
<protein>
    <submittedName>
        <fullName evidence="2">Chromosome partitioning protein</fullName>
    </submittedName>
</protein>